<dbReference type="GO" id="GO:0005524">
    <property type="term" value="F:ATP binding"/>
    <property type="evidence" value="ECO:0007669"/>
    <property type="project" value="UniProtKB-KW"/>
</dbReference>
<dbReference type="InterPro" id="IPR011611">
    <property type="entry name" value="PfkB_dom"/>
</dbReference>
<dbReference type="Proteomes" id="UP000016462">
    <property type="component" value="Unassembled WGS sequence"/>
</dbReference>
<organism evidence="7 8">
    <name type="scientific">Agrococcus pavilionensis RW1</name>
    <dbReference type="NCBI Taxonomy" id="1330458"/>
    <lineage>
        <taxon>Bacteria</taxon>
        <taxon>Bacillati</taxon>
        <taxon>Actinomycetota</taxon>
        <taxon>Actinomycetes</taxon>
        <taxon>Micrococcales</taxon>
        <taxon>Microbacteriaceae</taxon>
        <taxon>Agrococcus</taxon>
    </lineage>
</organism>
<feature type="domain" description="Carbohydrate kinase PfkB" evidence="6">
    <location>
        <begin position="19"/>
        <end position="281"/>
    </location>
</feature>
<dbReference type="RefSeq" id="WP_021010016.1">
    <property type="nucleotide sequence ID" value="NZ_ASHR01000014.1"/>
</dbReference>
<name>U1LR88_9MICO</name>
<keyword evidence="5" id="KW-0067">ATP-binding</keyword>
<comment type="similarity">
    <text evidence="1">Belongs to the carbohydrate kinase PfkB family.</text>
</comment>
<dbReference type="InterPro" id="IPR050306">
    <property type="entry name" value="PfkB_Carbo_kinase"/>
</dbReference>
<dbReference type="Pfam" id="PF00294">
    <property type="entry name" value="PfkB"/>
    <property type="match status" value="1"/>
</dbReference>
<evidence type="ECO:0000256" key="4">
    <source>
        <dbReference type="ARBA" id="ARBA00022777"/>
    </source>
</evidence>
<proteinExistence type="inferred from homology"/>
<evidence type="ECO:0000259" key="6">
    <source>
        <dbReference type="Pfam" id="PF00294"/>
    </source>
</evidence>
<accession>U1LR88</accession>
<keyword evidence="3" id="KW-0547">Nucleotide-binding</keyword>
<keyword evidence="8" id="KW-1185">Reference proteome</keyword>
<dbReference type="PANTHER" id="PTHR43085:SF1">
    <property type="entry name" value="PSEUDOURIDINE KINASE-RELATED"/>
    <property type="match status" value="1"/>
</dbReference>
<keyword evidence="4" id="KW-0418">Kinase</keyword>
<dbReference type="SUPFAM" id="SSF53613">
    <property type="entry name" value="Ribokinase-like"/>
    <property type="match status" value="1"/>
</dbReference>
<dbReference type="OrthoDB" id="9795789at2"/>
<dbReference type="GO" id="GO:0016301">
    <property type="term" value="F:kinase activity"/>
    <property type="evidence" value="ECO:0007669"/>
    <property type="project" value="UniProtKB-KW"/>
</dbReference>
<dbReference type="InterPro" id="IPR002173">
    <property type="entry name" value="Carboh/pur_kinase_PfkB_CS"/>
</dbReference>
<evidence type="ECO:0000256" key="3">
    <source>
        <dbReference type="ARBA" id="ARBA00022741"/>
    </source>
</evidence>
<dbReference type="AlphaFoldDB" id="U1LR88"/>
<evidence type="ECO:0000256" key="1">
    <source>
        <dbReference type="ARBA" id="ARBA00010688"/>
    </source>
</evidence>
<keyword evidence="2" id="KW-0808">Transferase</keyword>
<protein>
    <recommendedName>
        <fullName evidence="6">Carbohydrate kinase PfkB domain-containing protein</fullName>
    </recommendedName>
</protein>
<dbReference type="EMBL" id="ASHR01000014">
    <property type="protein sequence ID" value="ERG64999.1"/>
    <property type="molecule type" value="Genomic_DNA"/>
</dbReference>
<evidence type="ECO:0000313" key="8">
    <source>
        <dbReference type="Proteomes" id="UP000016462"/>
    </source>
</evidence>
<dbReference type="Gene3D" id="3.40.1190.20">
    <property type="match status" value="1"/>
</dbReference>
<evidence type="ECO:0000313" key="7">
    <source>
        <dbReference type="EMBL" id="ERG64999.1"/>
    </source>
</evidence>
<comment type="caution">
    <text evidence="7">The sequence shown here is derived from an EMBL/GenBank/DDBJ whole genome shotgun (WGS) entry which is preliminary data.</text>
</comment>
<dbReference type="PANTHER" id="PTHR43085">
    <property type="entry name" value="HEXOKINASE FAMILY MEMBER"/>
    <property type="match status" value="1"/>
</dbReference>
<dbReference type="InterPro" id="IPR029056">
    <property type="entry name" value="Ribokinase-like"/>
</dbReference>
<sequence length="287" mass="29145">MTAPVVVIGDALVDAIDGAAHPGGAALNVAVGLTRLGVPARLVAMVGDDEPGRVLREHCERHGLELVATAAPLGTAVATAVREGDTMRYEFNAAGVGRFVELGGLEHVLEEAPLVVVSCLALEHERQIAPLLELDRSRERLLIDPNARPAYLRAAGAVERFAAGLDALAARALLVKLSDEDAELVYGEDADDTAARLIAAGARAVAVTRGPGGATIVTGDGAVDAAVPALAAPIVDTIGAGDSVLASLTASVIAREHEGGWVGPLERAMAVAAATTRSPGGLLQLPG</sequence>
<gene>
    <name evidence="7" type="ORF">L332_11165</name>
</gene>
<evidence type="ECO:0000256" key="2">
    <source>
        <dbReference type="ARBA" id="ARBA00022679"/>
    </source>
</evidence>
<reference evidence="7 8" key="1">
    <citation type="journal article" date="2013" name="Genome Announc.">
        <title>First draft genome sequence from a member of the genus agrococcus, isolated from modern microbialites.</title>
        <authorList>
            <person name="White R.A.III."/>
            <person name="Grassa C.J."/>
            <person name="Suttle C.A."/>
        </authorList>
    </citation>
    <scope>NUCLEOTIDE SEQUENCE [LARGE SCALE GENOMIC DNA]</scope>
    <source>
        <strain evidence="7 8">RW1</strain>
    </source>
</reference>
<dbReference type="PROSITE" id="PS00583">
    <property type="entry name" value="PFKB_KINASES_1"/>
    <property type="match status" value="1"/>
</dbReference>
<evidence type="ECO:0000256" key="5">
    <source>
        <dbReference type="ARBA" id="ARBA00022840"/>
    </source>
</evidence>